<dbReference type="EMBL" id="LR796587">
    <property type="protein sequence ID" value="CAB4152632.1"/>
    <property type="molecule type" value="Genomic_DNA"/>
</dbReference>
<organism evidence="1">
    <name type="scientific">uncultured Caudovirales phage</name>
    <dbReference type="NCBI Taxonomy" id="2100421"/>
    <lineage>
        <taxon>Viruses</taxon>
        <taxon>Duplodnaviria</taxon>
        <taxon>Heunggongvirae</taxon>
        <taxon>Uroviricota</taxon>
        <taxon>Caudoviricetes</taxon>
        <taxon>Peduoviridae</taxon>
        <taxon>Maltschvirus</taxon>
        <taxon>Maltschvirus maltsch</taxon>
    </lineage>
</organism>
<sequence>MEKKVKVSKSSPKGGKRGCLCKDGKYSIECCDGSLPAQGIGSELGQSTATINHVVVERVISEARG</sequence>
<name>A0A6J5N1S9_9CAUD</name>
<accession>A0A6J5N1S9</accession>
<protein>
    <submittedName>
        <fullName evidence="1">Uncharacterized protein</fullName>
    </submittedName>
</protein>
<gene>
    <name evidence="1" type="ORF">UFOVP618_20</name>
</gene>
<proteinExistence type="predicted"/>
<reference evidence="1" key="1">
    <citation type="submission" date="2020-04" db="EMBL/GenBank/DDBJ databases">
        <authorList>
            <person name="Chiriac C."/>
            <person name="Salcher M."/>
            <person name="Ghai R."/>
            <person name="Kavagutti S V."/>
        </authorList>
    </citation>
    <scope>NUCLEOTIDE SEQUENCE</scope>
</reference>
<evidence type="ECO:0000313" key="1">
    <source>
        <dbReference type="EMBL" id="CAB4152632.1"/>
    </source>
</evidence>